<dbReference type="STRING" id="265726.KY46_03060"/>
<dbReference type="NCBIfam" id="TIGR02847">
    <property type="entry name" value="CyoD"/>
    <property type="match status" value="1"/>
</dbReference>
<dbReference type="GO" id="GO:0005886">
    <property type="term" value="C:plasma membrane"/>
    <property type="evidence" value="ECO:0007669"/>
    <property type="project" value="UniProtKB-SubCell"/>
</dbReference>
<evidence type="ECO:0000256" key="11">
    <source>
        <dbReference type="ARBA" id="ARBA00023136"/>
    </source>
</evidence>
<dbReference type="AlphaFoldDB" id="A0A0F5VFB0"/>
<feature type="transmembrane region" description="Helical" evidence="17">
    <location>
        <begin position="12"/>
        <end position="30"/>
    </location>
</feature>
<dbReference type="InterPro" id="IPR014210">
    <property type="entry name" value="Cyt_o_ubiqinol_oxidase_su4"/>
</dbReference>
<comment type="caution">
    <text evidence="18">The sequence shown here is derived from an EMBL/GenBank/DDBJ whole genome shotgun (WGS) entry which is preliminary data.</text>
</comment>
<comment type="subunit">
    <text evidence="3">Heterooctamer of two A chains, two B chains, two C chains and two D chains.</text>
</comment>
<dbReference type="InterPro" id="IPR050968">
    <property type="entry name" value="Cytochrome_c_oxidase_bac_sub4"/>
</dbReference>
<feature type="transmembrane region" description="Helical" evidence="17">
    <location>
        <begin position="73"/>
        <end position="95"/>
    </location>
</feature>
<dbReference type="PATRIC" id="fig|265726.11.peg.1953"/>
<dbReference type="RefSeq" id="WP_046219179.1">
    <property type="nucleotide sequence ID" value="NZ_JWYV01000002.1"/>
</dbReference>
<protein>
    <recommendedName>
        <fullName evidence="4">Cytochrome bo(3) ubiquinol oxidase subunit 4</fullName>
    </recommendedName>
    <alternativeName>
        <fullName evidence="16">Cytochrome o ubiquinol oxidase subunit 4</fullName>
    </alternativeName>
    <alternativeName>
        <fullName evidence="13">Oxidase bo(3) subunit 4</fullName>
    </alternativeName>
    <alternativeName>
        <fullName evidence="14">Ubiquinol oxidase polypeptide IV</fullName>
    </alternativeName>
    <alternativeName>
        <fullName evidence="15">Ubiquinol oxidase subunit 4</fullName>
    </alternativeName>
</protein>
<dbReference type="GO" id="GO:0009486">
    <property type="term" value="F:cytochrome bo3 ubiquinol oxidase activity"/>
    <property type="evidence" value="ECO:0007669"/>
    <property type="project" value="InterPro"/>
</dbReference>
<evidence type="ECO:0000313" key="18">
    <source>
        <dbReference type="EMBL" id="KKD00814.1"/>
    </source>
</evidence>
<sequence>MANQAHQTGYSDYIKGFIASLILTIIPFYFAATKSLPTTTTVIILVACAVVQLVVHLVYFLHLDRSEKGMWNSMSFVFTAIIVLILIAGSVWIMVNLHDNMLL</sequence>
<accession>A0A0F5VFB0</accession>
<dbReference type="InterPro" id="IPR005171">
    <property type="entry name" value="Cyt_c_oxidase_su4_prok"/>
</dbReference>
<feature type="transmembrane region" description="Helical" evidence="17">
    <location>
        <begin position="42"/>
        <end position="61"/>
    </location>
</feature>
<evidence type="ECO:0000256" key="12">
    <source>
        <dbReference type="ARBA" id="ARBA00025694"/>
    </source>
</evidence>
<keyword evidence="8" id="KW-0249">Electron transport</keyword>
<evidence type="ECO:0000256" key="13">
    <source>
        <dbReference type="ARBA" id="ARBA00030071"/>
    </source>
</evidence>
<keyword evidence="10" id="KW-0560">Oxidoreductase</keyword>
<keyword evidence="9 17" id="KW-1133">Transmembrane helix</keyword>
<evidence type="ECO:0000256" key="3">
    <source>
        <dbReference type="ARBA" id="ARBA00011700"/>
    </source>
</evidence>
<dbReference type="OrthoDB" id="2375888at2"/>
<evidence type="ECO:0000256" key="8">
    <source>
        <dbReference type="ARBA" id="ARBA00022982"/>
    </source>
</evidence>
<evidence type="ECO:0000256" key="16">
    <source>
        <dbReference type="ARBA" id="ARBA00032185"/>
    </source>
</evidence>
<organism evidence="18 19">
    <name type="scientific">Photobacterium halotolerans</name>
    <dbReference type="NCBI Taxonomy" id="265726"/>
    <lineage>
        <taxon>Bacteria</taxon>
        <taxon>Pseudomonadati</taxon>
        <taxon>Pseudomonadota</taxon>
        <taxon>Gammaproteobacteria</taxon>
        <taxon>Vibrionales</taxon>
        <taxon>Vibrionaceae</taxon>
        <taxon>Photobacterium</taxon>
    </lineage>
</organism>
<dbReference type="EMBL" id="JWYV01000002">
    <property type="protein sequence ID" value="KKD00814.1"/>
    <property type="molecule type" value="Genomic_DNA"/>
</dbReference>
<gene>
    <name evidence="18" type="ORF">KY46_03060</name>
</gene>
<evidence type="ECO:0000256" key="2">
    <source>
        <dbReference type="ARBA" id="ARBA00008079"/>
    </source>
</evidence>
<comment type="subcellular location">
    <subcellularLocation>
        <location evidence="1">Cell membrane</location>
        <topology evidence="1">Multi-pass membrane protein</topology>
    </subcellularLocation>
</comment>
<dbReference type="GO" id="GO:0015990">
    <property type="term" value="P:electron transport coupled proton transport"/>
    <property type="evidence" value="ECO:0007669"/>
    <property type="project" value="InterPro"/>
</dbReference>
<name>A0A0F5VFB0_9GAMM</name>
<reference evidence="18 19" key="1">
    <citation type="submission" date="2014-12" db="EMBL/GenBank/DDBJ databases">
        <title>Mercury Reductase activity and rhizosphere competence traits in the genome of root associated Photobacterium halotolerans MELD1.</title>
        <authorList>
            <person name="Mathew D.C."/>
            <person name="Huang C.-C."/>
        </authorList>
    </citation>
    <scope>NUCLEOTIDE SEQUENCE [LARGE SCALE GENOMIC DNA]</scope>
    <source>
        <strain evidence="18 19">MELD1</strain>
    </source>
</reference>
<dbReference type="PANTHER" id="PTHR36835">
    <property type="entry name" value="CYTOCHROME BO(3) UBIQUINOL OXIDASE SUBUNIT 4"/>
    <property type="match status" value="1"/>
</dbReference>
<dbReference type="Pfam" id="PF03626">
    <property type="entry name" value="COX4_pro"/>
    <property type="match status" value="1"/>
</dbReference>
<evidence type="ECO:0000256" key="7">
    <source>
        <dbReference type="ARBA" id="ARBA00022692"/>
    </source>
</evidence>
<evidence type="ECO:0000256" key="1">
    <source>
        <dbReference type="ARBA" id="ARBA00004651"/>
    </source>
</evidence>
<dbReference type="GO" id="GO:0019646">
    <property type="term" value="P:aerobic electron transport chain"/>
    <property type="evidence" value="ECO:0007669"/>
    <property type="project" value="TreeGrafter"/>
</dbReference>
<dbReference type="GO" id="GO:0015078">
    <property type="term" value="F:proton transmembrane transporter activity"/>
    <property type="evidence" value="ECO:0007669"/>
    <property type="project" value="TreeGrafter"/>
</dbReference>
<keyword evidence="7 17" id="KW-0812">Transmembrane</keyword>
<evidence type="ECO:0000313" key="19">
    <source>
        <dbReference type="Proteomes" id="UP000033633"/>
    </source>
</evidence>
<dbReference type="Proteomes" id="UP000033633">
    <property type="component" value="Unassembled WGS sequence"/>
</dbReference>
<evidence type="ECO:0000256" key="10">
    <source>
        <dbReference type="ARBA" id="ARBA00023002"/>
    </source>
</evidence>
<keyword evidence="19" id="KW-1185">Reference proteome</keyword>
<dbReference type="GO" id="GO:0009319">
    <property type="term" value="C:cytochrome o ubiquinol oxidase complex"/>
    <property type="evidence" value="ECO:0007669"/>
    <property type="project" value="TreeGrafter"/>
</dbReference>
<evidence type="ECO:0000256" key="9">
    <source>
        <dbReference type="ARBA" id="ARBA00022989"/>
    </source>
</evidence>
<comment type="function">
    <text evidence="12">Cytochrome bo(3) ubiquinol terminal oxidase is the component of the aerobic respiratory chain of E.coli that predominates when cells are grown at high aeration. Has proton pump activity across the membrane in addition to electron transfer, pumping 2 protons/electron.</text>
</comment>
<keyword evidence="11 17" id="KW-0472">Membrane</keyword>
<keyword evidence="5" id="KW-0813">Transport</keyword>
<evidence type="ECO:0000256" key="17">
    <source>
        <dbReference type="SAM" id="Phobius"/>
    </source>
</evidence>
<comment type="similarity">
    <text evidence="2">Belongs to the cytochrome c oxidase bacterial subunit 4 family.</text>
</comment>
<evidence type="ECO:0000256" key="14">
    <source>
        <dbReference type="ARBA" id="ARBA00030211"/>
    </source>
</evidence>
<evidence type="ECO:0000256" key="5">
    <source>
        <dbReference type="ARBA" id="ARBA00022448"/>
    </source>
</evidence>
<dbReference type="PANTHER" id="PTHR36835:SF1">
    <property type="entry name" value="CYTOCHROME BO(3) UBIQUINOL OXIDASE SUBUNIT 4"/>
    <property type="match status" value="1"/>
</dbReference>
<evidence type="ECO:0000256" key="4">
    <source>
        <dbReference type="ARBA" id="ARBA00014689"/>
    </source>
</evidence>
<keyword evidence="6" id="KW-1003">Cell membrane</keyword>
<proteinExistence type="inferred from homology"/>
<evidence type="ECO:0000256" key="15">
    <source>
        <dbReference type="ARBA" id="ARBA00031887"/>
    </source>
</evidence>
<evidence type="ECO:0000256" key="6">
    <source>
        <dbReference type="ARBA" id="ARBA00022475"/>
    </source>
</evidence>